<dbReference type="EMBL" id="CP000619">
    <property type="protein sequence ID" value="ABO60288.1"/>
    <property type="molecule type" value="Genomic_DNA"/>
</dbReference>
<gene>
    <name evidence="1" type="ordered locus">Bcep1808_7411</name>
</gene>
<accession>A4JVI5</accession>
<dbReference type="Proteomes" id="UP000002287">
    <property type="component" value="Plasmid pBVIE03"/>
</dbReference>
<evidence type="ECO:0000313" key="2">
    <source>
        <dbReference type="Proteomes" id="UP000002287"/>
    </source>
</evidence>
<dbReference type="AlphaFoldDB" id="A4JVI5"/>
<sequence length="117" mass="13016">MNLTVIPFGPELVARARQEKIDQEVYQSIPALNSLANASLALSTKLTLDARNALFYANRAIDPSLRRVAVELGVERRLSMESAMPDPEYLAGQDKATRQQYETAENDIWLAPDEPNA</sequence>
<geneLocation type="plasmid" evidence="1 2">
    <name>pBVIE03</name>
</geneLocation>
<name>A4JVI5_BURVG</name>
<dbReference type="KEGG" id="bvi:Bcep1808_7411"/>
<organism evidence="1 2">
    <name type="scientific">Burkholderia vietnamiensis (strain G4 / LMG 22486)</name>
    <name type="common">Burkholderia cepacia (strain R1808)</name>
    <dbReference type="NCBI Taxonomy" id="269482"/>
    <lineage>
        <taxon>Bacteria</taxon>
        <taxon>Pseudomonadati</taxon>
        <taxon>Pseudomonadota</taxon>
        <taxon>Betaproteobacteria</taxon>
        <taxon>Burkholderiales</taxon>
        <taxon>Burkholderiaceae</taxon>
        <taxon>Burkholderia</taxon>
        <taxon>Burkholderia cepacia complex</taxon>
    </lineage>
</organism>
<protein>
    <submittedName>
        <fullName evidence="1">Uncharacterized protein</fullName>
    </submittedName>
</protein>
<keyword evidence="1" id="KW-0614">Plasmid</keyword>
<proteinExistence type="predicted"/>
<evidence type="ECO:0000313" key="1">
    <source>
        <dbReference type="EMBL" id="ABO60288.1"/>
    </source>
</evidence>
<reference evidence="1 2" key="1">
    <citation type="submission" date="2007-03" db="EMBL/GenBank/DDBJ databases">
        <title>Complete sequence of plasmid pBVIE03 of Burkholderia vietnamiensis G4.</title>
        <authorList>
            <consortium name="US DOE Joint Genome Institute"/>
            <person name="Copeland A."/>
            <person name="Lucas S."/>
            <person name="Lapidus A."/>
            <person name="Barry K."/>
            <person name="Detter J.C."/>
            <person name="Glavina del Rio T."/>
            <person name="Hammon N."/>
            <person name="Israni S."/>
            <person name="Dalin E."/>
            <person name="Tice H."/>
            <person name="Pitluck S."/>
            <person name="Chain P."/>
            <person name="Malfatti S."/>
            <person name="Shin M."/>
            <person name="Vergez L."/>
            <person name="Schmutz J."/>
            <person name="Larimer F."/>
            <person name="Land M."/>
            <person name="Hauser L."/>
            <person name="Kyrpides N."/>
            <person name="Tiedje J."/>
            <person name="Richardson P."/>
        </authorList>
    </citation>
    <scope>NUCLEOTIDE SEQUENCE [LARGE SCALE GENOMIC DNA]</scope>
    <source>
        <strain evidence="2">G4 / LMG 22486</strain>
        <plasmid evidence="1 2">pBVIE03</plasmid>
    </source>
</reference>
<dbReference type="HOGENOM" id="CLU_2080406_0_0_4"/>